<organism evidence="2 3">
    <name type="scientific">Amycolatopsis silviterrae</name>
    <dbReference type="NCBI Taxonomy" id="1656914"/>
    <lineage>
        <taxon>Bacteria</taxon>
        <taxon>Bacillati</taxon>
        <taxon>Actinomycetota</taxon>
        <taxon>Actinomycetes</taxon>
        <taxon>Pseudonocardiales</taxon>
        <taxon>Pseudonocardiaceae</taxon>
        <taxon>Amycolatopsis</taxon>
    </lineage>
</organism>
<evidence type="ECO:0000313" key="2">
    <source>
        <dbReference type="EMBL" id="MFD2470169.1"/>
    </source>
</evidence>
<comment type="caution">
    <text evidence="2">The sequence shown here is derived from an EMBL/GenBank/DDBJ whole genome shotgun (WGS) entry which is preliminary data.</text>
</comment>
<dbReference type="RefSeq" id="WP_378307165.1">
    <property type="nucleotide sequence ID" value="NZ_JBHUKS010000015.1"/>
</dbReference>
<dbReference type="Proteomes" id="UP001597483">
    <property type="component" value="Unassembled WGS sequence"/>
</dbReference>
<keyword evidence="1" id="KW-0812">Transmembrane</keyword>
<accession>A0ABW5HB81</accession>
<proteinExistence type="predicted"/>
<protein>
    <submittedName>
        <fullName evidence="2">Uncharacterized protein</fullName>
    </submittedName>
</protein>
<dbReference type="EMBL" id="JBHUKS010000015">
    <property type="protein sequence ID" value="MFD2470169.1"/>
    <property type="molecule type" value="Genomic_DNA"/>
</dbReference>
<feature type="transmembrane region" description="Helical" evidence="1">
    <location>
        <begin position="36"/>
        <end position="56"/>
    </location>
</feature>
<keyword evidence="3" id="KW-1185">Reference proteome</keyword>
<name>A0ABW5HB81_9PSEU</name>
<evidence type="ECO:0000256" key="1">
    <source>
        <dbReference type="SAM" id="Phobius"/>
    </source>
</evidence>
<sequence>MPAWQTGVLRAGDRASLVSWTLQAASGLVALGAATIPVWLALGVLAVFGTVLPYLAGRTRSAGCRWGGREC</sequence>
<evidence type="ECO:0000313" key="3">
    <source>
        <dbReference type="Proteomes" id="UP001597483"/>
    </source>
</evidence>
<reference evidence="3" key="1">
    <citation type="journal article" date="2019" name="Int. J. Syst. Evol. Microbiol.">
        <title>The Global Catalogue of Microorganisms (GCM) 10K type strain sequencing project: providing services to taxonomists for standard genome sequencing and annotation.</title>
        <authorList>
            <consortium name="The Broad Institute Genomics Platform"/>
            <consortium name="The Broad Institute Genome Sequencing Center for Infectious Disease"/>
            <person name="Wu L."/>
            <person name="Ma J."/>
        </authorList>
    </citation>
    <scope>NUCLEOTIDE SEQUENCE [LARGE SCALE GENOMIC DNA]</scope>
    <source>
        <strain evidence="3">CGMCC 4.7641</strain>
    </source>
</reference>
<keyword evidence="1" id="KW-0472">Membrane</keyword>
<gene>
    <name evidence="2" type="ORF">ACFSVL_22470</name>
</gene>
<keyword evidence="1" id="KW-1133">Transmembrane helix</keyword>